<organism evidence="3 4">
    <name type="scientific">Plakobranchus ocellatus</name>
    <dbReference type="NCBI Taxonomy" id="259542"/>
    <lineage>
        <taxon>Eukaryota</taxon>
        <taxon>Metazoa</taxon>
        <taxon>Spiralia</taxon>
        <taxon>Lophotrochozoa</taxon>
        <taxon>Mollusca</taxon>
        <taxon>Gastropoda</taxon>
        <taxon>Heterobranchia</taxon>
        <taxon>Euthyneura</taxon>
        <taxon>Panpulmonata</taxon>
        <taxon>Sacoglossa</taxon>
        <taxon>Placobranchoidea</taxon>
        <taxon>Plakobranchidae</taxon>
        <taxon>Plakobranchus</taxon>
    </lineage>
</organism>
<keyword evidence="2" id="KW-0472">Membrane</keyword>
<dbReference type="AlphaFoldDB" id="A0AAV3ZHA6"/>
<proteinExistence type="predicted"/>
<feature type="region of interest" description="Disordered" evidence="1">
    <location>
        <begin position="1"/>
        <end position="34"/>
    </location>
</feature>
<dbReference type="Proteomes" id="UP000735302">
    <property type="component" value="Unassembled WGS sequence"/>
</dbReference>
<keyword evidence="2" id="KW-0812">Transmembrane</keyword>
<protein>
    <submittedName>
        <fullName evidence="3">Uncharacterized protein</fullName>
    </submittedName>
</protein>
<keyword evidence="2" id="KW-1133">Transmembrane helix</keyword>
<feature type="compositionally biased region" description="Low complexity" evidence="1">
    <location>
        <begin position="64"/>
        <end position="76"/>
    </location>
</feature>
<accession>A0AAV3ZHA6</accession>
<feature type="region of interest" description="Disordered" evidence="1">
    <location>
        <begin position="317"/>
        <end position="341"/>
    </location>
</feature>
<evidence type="ECO:0000313" key="3">
    <source>
        <dbReference type="EMBL" id="GFN93881.1"/>
    </source>
</evidence>
<feature type="region of interest" description="Disordered" evidence="1">
    <location>
        <begin position="56"/>
        <end position="76"/>
    </location>
</feature>
<sequence>MKIVSYTSRDGNTTNNKKKDSNNNHGNHHHRKPCHTFRDFIGSSFSINNSSSSIFNRNKDNNNKDNINFNNDNNNRVNNIEDYNNKNNNHNDHNNYNSNRGHTGYGGAIKSNRSNCKRDNRRSKGGVHTRFGISSTGAGSSFFARTVDNYCSYYSTGAIAPNFLCSANAANVSNTTSYTTTSTICVTTFTSAATTSTSTTTSRMINIRGCSKTYEIYENIKNSHNRLNAEQHITGCINTNNNFDEEDYEQGYEDEYGEGYEEDVEIRTAYFVNPDTPFVRNFLHITYEDVILIAVGALLFSLLYAGLHLLKQFGESDERSTWPNNTRSSRGRNRAPRHRPR</sequence>
<evidence type="ECO:0000313" key="4">
    <source>
        <dbReference type="Proteomes" id="UP000735302"/>
    </source>
</evidence>
<evidence type="ECO:0000256" key="2">
    <source>
        <dbReference type="SAM" id="Phobius"/>
    </source>
</evidence>
<evidence type="ECO:0000256" key="1">
    <source>
        <dbReference type="SAM" id="MobiDB-lite"/>
    </source>
</evidence>
<comment type="caution">
    <text evidence="3">The sequence shown here is derived from an EMBL/GenBank/DDBJ whole genome shotgun (WGS) entry which is preliminary data.</text>
</comment>
<gene>
    <name evidence="3" type="ORF">PoB_002038700</name>
</gene>
<keyword evidence="4" id="KW-1185">Reference proteome</keyword>
<feature type="region of interest" description="Disordered" evidence="1">
    <location>
        <begin position="108"/>
        <end position="128"/>
    </location>
</feature>
<dbReference type="EMBL" id="BLXT01002372">
    <property type="protein sequence ID" value="GFN93881.1"/>
    <property type="molecule type" value="Genomic_DNA"/>
</dbReference>
<feature type="transmembrane region" description="Helical" evidence="2">
    <location>
        <begin position="290"/>
        <end position="310"/>
    </location>
</feature>
<feature type="compositionally biased region" description="Basic residues" evidence="1">
    <location>
        <begin position="329"/>
        <end position="341"/>
    </location>
</feature>
<name>A0AAV3ZHA6_9GAST</name>
<reference evidence="3 4" key="1">
    <citation type="journal article" date="2021" name="Elife">
        <title>Chloroplast acquisition without the gene transfer in kleptoplastic sea slugs, Plakobranchus ocellatus.</title>
        <authorList>
            <person name="Maeda T."/>
            <person name="Takahashi S."/>
            <person name="Yoshida T."/>
            <person name="Shimamura S."/>
            <person name="Takaki Y."/>
            <person name="Nagai Y."/>
            <person name="Toyoda A."/>
            <person name="Suzuki Y."/>
            <person name="Arimoto A."/>
            <person name="Ishii H."/>
            <person name="Satoh N."/>
            <person name="Nishiyama T."/>
            <person name="Hasebe M."/>
            <person name="Maruyama T."/>
            <person name="Minagawa J."/>
            <person name="Obokata J."/>
            <person name="Shigenobu S."/>
        </authorList>
    </citation>
    <scope>NUCLEOTIDE SEQUENCE [LARGE SCALE GENOMIC DNA]</scope>
</reference>